<keyword evidence="1" id="KW-0808">Transferase</keyword>
<evidence type="ECO:0000256" key="1">
    <source>
        <dbReference type="ARBA" id="ARBA00022679"/>
    </source>
</evidence>
<evidence type="ECO:0000313" key="4">
    <source>
        <dbReference type="Proteomes" id="UP000231179"/>
    </source>
</evidence>
<evidence type="ECO:0000313" key="3">
    <source>
        <dbReference type="EMBL" id="ATX71091.1"/>
    </source>
</evidence>
<dbReference type="Proteomes" id="UP000231179">
    <property type="component" value="Chromosome"/>
</dbReference>
<organism evidence="3 4">
    <name type="scientific">Spiroplasma clarkii</name>
    <dbReference type="NCBI Taxonomy" id="2139"/>
    <lineage>
        <taxon>Bacteria</taxon>
        <taxon>Bacillati</taxon>
        <taxon>Mycoplasmatota</taxon>
        <taxon>Mollicutes</taxon>
        <taxon>Entomoplasmatales</taxon>
        <taxon>Spiroplasmataceae</taxon>
        <taxon>Spiroplasma</taxon>
    </lineage>
</organism>
<dbReference type="AlphaFoldDB" id="A0A1Y0L134"/>
<dbReference type="GO" id="GO:0009401">
    <property type="term" value="P:phosphoenolpyruvate-dependent sugar phosphotransferase system"/>
    <property type="evidence" value="ECO:0007669"/>
    <property type="project" value="InterPro"/>
</dbReference>
<dbReference type="OrthoDB" id="6603449at2"/>
<feature type="domain" description="PTS EIIB type-2" evidence="2">
    <location>
        <begin position="1"/>
        <end position="87"/>
    </location>
</feature>
<dbReference type="PROSITE" id="PS51099">
    <property type="entry name" value="PTS_EIIB_TYPE_2"/>
    <property type="match status" value="1"/>
</dbReference>
<dbReference type="InterPro" id="IPR013011">
    <property type="entry name" value="PTS_EIIB_2"/>
</dbReference>
<name>A0A1Y0L134_9MOLU</name>
<dbReference type="EMBL" id="CP024870">
    <property type="protein sequence ID" value="ATX71091.1"/>
    <property type="molecule type" value="Genomic_DNA"/>
</dbReference>
<sequence length="87" mass="9613">MKIVAVCGSGLGSSFLIEMNINETCKALKIDAEVSHINLGSFDPNATDVVVCGADLEDSIEFQEKIVLQNIVDKDETFEKIKKYFNK</sequence>
<keyword evidence="4" id="KW-1185">Reference proteome</keyword>
<protein>
    <submittedName>
        <fullName evidence="3">PTS system, ascorbate-specific IIB component</fullName>
    </submittedName>
</protein>
<evidence type="ECO:0000259" key="2">
    <source>
        <dbReference type="PROSITE" id="PS51099"/>
    </source>
</evidence>
<proteinExistence type="predicted"/>
<dbReference type="Gene3D" id="3.40.50.2300">
    <property type="match status" value="1"/>
</dbReference>
<dbReference type="RefSeq" id="WP_100254630.1">
    <property type="nucleotide sequence ID" value="NZ_CP015819.1"/>
</dbReference>
<dbReference type="InterPro" id="IPR036095">
    <property type="entry name" value="PTS_EIIB-like_sf"/>
</dbReference>
<dbReference type="SUPFAM" id="SSF52794">
    <property type="entry name" value="PTS system IIB component-like"/>
    <property type="match status" value="1"/>
</dbReference>
<dbReference type="CDD" id="cd05563">
    <property type="entry name" value="PTS_IIB_ascorbate"/>
    <property type="match status" value="1"/>
</dbReference>
<accession>A0A1Y0L134</accession>
<dbReference type="Pfam" id="PF02302">
    <property type="entry name" value="PTS_IIB"/>
    <property type="match status" value="1"/>
</dbReference>
<dbReference type="KEGG" id="scla:SCLARK_001140"/>
<dbReference type="GO" id="GO:0008982">
    <property type="term" value="F:protein-N(PI)-phosphohistidine-sugar phosphotransferase activity"/>
    <property type="evidence" value="ECO:0007669"/>
    <property type="project" value="InterPro"/>
</dbReference>
<gene>
    <name evidence="3" type="primary">sgaB</name>
    <name evidence="3" type="ORF">SCLAR_v1c07760</name>
</gene>
<dbReference type="InterPro" id="IPR003501">
    <property type="entry name" value="PTS_EIIB_2/3"/>
</dbReference>
<reference evidence="3 4" key="1">
    <citation type="submission" date="2017-11" db="EMBL/GenBank/DDBJ databases">
        <title>Complete genome sequence of Spiroplasma clarkii CN-5 (DSM 19994).</title>
        <authorList>
            <person name="Tsai Y.-M."/>
            <person name="Chang A."/>
            <person name="Lo W.-S."/>
            <person name="Kuo C.-H."/>
        </authorList>
    </citation>
    <scope>NUCLEOTIDE SEQUENCE [LARGE SCALE GENOMIC DNA]</scope>
    <source>
        <strain evidence="3 4">CN-5</strain>
    </source>
</reference>